<dbReference type="GO" id="GO:0005829">
    <property type="term" value="C:cytosol"/>
    <property type="evidence" value="ECO:0007669"/>
    <property type="project" value="UniProtKB-SubCell"/>
</dbReference>
<dbReference type="GO" id="GO:0044780">
    <property type="term" value="P:bacterial-type flagellum assembly"/>
    <property type="evidence" value="ECO:0007669"/>
    <property type="project" value="InterPro"/>
</dbReference>
<keyword evidence="7" id="KW-0969">Cilium</keyword>
<dbReference type="GO" id="GO:0071973">
    <property type="term" value="P:bacterial-type flagellum-dependent cell motility"/>
    <property type="evidence" value="ECO:0007669"/>
    <property type="project" value="TreeGrafter"/>
</dbReference>
<keyword evidence="5" id="KW-0143">Chaperone</keyword>
<evidence type="ECO:0000256" key="4">
    <source>
        <dbReference type="ARBA" id="ARBA00022795"/>
    </source>
</evidence>
<dbReference type="Proteomes" id="UP000617628">
    <property type="component" value="Unassembled WGS sequence"/>
</dbReference>
<keyword evidence="4 6" id="KW-1005">Bacterial flagellum biogenesis</keyword>
<evidence type="ECO:0000313" key="8">
    <source>
        <dbReference type="Proteomes" id="UP000617628"/>
    </source>
</evidence>
<dbReference type="RefSeq" id="WP_200359463.1">
    <property type="nucleotide sequence ID" value="NZ_JAENIL010000090.1"/>
</dbReference>
<evidence type="ECO:0000256" key="5">
    <source>
        <dbReference type="ARBA" id="ARBA00023186"/>
    </source>
</evidence>
<dbReference type="EMBL" id="JAENIL010000090">
    <property type="protein sequence ID" value="MBK1880465.1"/>
    <property type="molecule type" value="Genomic_DNA"/>
</dbReference>
<keyword evidence="8" id="KW-1185">Reference proteome</keyword>
<dbReference type="Gene3D" id="1.20.120.340">
    <property type="entry name" value="Flagellar protein FliS"/>
    <property type="match status" value="1"/>
</dbReference>
<evidence type="ECO:0000256" key="2">
    <source>
        <dbReference type="ARBA" id="ARBA00008787"/>
    </source>
</evidence>
<gene>
    <name evidence="7" type="primary">fliS</name>
    <name evidence="7" type="ORF">JIN87_26500</name>
</gene>
<dbReference type="SUPFAM" id="SSF101116">
    <property type="entry name" value="Flagellar export chaperone FliS"/>
    <property type="match status" value="1"/>
</dbReference>
<keyword evidence="7" id="KW-0966">Cell projection</keyword>
<dbReference type="Pfam" id="PF02561">
    <property type="entry name" value="FliS"/>
    <property type="match status" value="1"/>
</dbReference>
<dbReference type="PANTHER" id="PTHR34773:SF1">
    <property type="entry name" value="FLAGELLAR SECRETION CHAPERONE FLIS"/>
    <property type="match status" value="1"/>
</dbReference>
<keyword evidence="3 6" id="KW-0963">Cytoplasm</keyword>
<dbReference type="PANTHER" id="PTHR34773">
    <property type="entry name" value="FLAGELLAR SECRETION CHAPERONE FLIS"/>
    <property type="match status" value="1"/>
</dbReference>
<dbReference type="PIRSF" id="PIRSF039090">
    <property type="entry name" value="Flis"/>
    <property type="match status" value="1"/>
</dbReference>
<evidence type="ECO:0000256" key="6">
    <source>
        <dbReference type="PIRNR" id="PIRNR039090"/>
    </source>
</evidence>
<name>A0A934RZB9_9BACT</name>
<dbReference type="InterPro" id="IPR003713">
    <property type="entry name" value="FliS"/>
</dbReference>
<accession>A0A934RZB9</accession>
<keyword evidence="7" id="KW-0282">Flagellum</keyword>
<dbReference type="InterPro" id="IPR036584">
    <property type="entry name" value="FliS_sf"/>
</dbReference>
<dbReference type="NCBIfam" id="TIGR00208">
    <property type="entry name" value="fliS"/>
    <property type="match status" value="1"/>
</dbReference>
<comment type="similarity">
    <text evidence="2 6">Belongs to the FliS family.</text>
</comment>
<dbReference type="AlphaFoldDB" id="A0A934RZB9"/>
<proteinExistence type="inferred from homology"/>
<evidence type="ECO:0000313" key="7">
    <source>
        <dbReference type="EMBL" id="MBK1880465.1"/>
    </source>
</evidence>
<reference evidence="7" key="1">
    <citation type="submission" date="2021-01" db="EMBL/GenBank/DDBJ databases">
        <title>Modified the classification status of verrucomicrobia.</title>
        <authorList>
            <person name="Feng X."/>
        </authorList>
    </citation>
    <scope>NUCLEOTIDE SEQUENCE</scope>
    <source>
        <strain evidence="7">KCTC 13126</strain>
    </source>
</reference>
<evidence type="ECO:0000256" key="3">
    <source>
        <dbReference type="ARBA" id="ARBA00022490"/>
    </source>
</evidence>
<organism evidence="7 8">
    <name type="scientific">Pelagicoccus mobilis</name>
    <dbReference type="NCBI Taxonomy" id="415221"/>
    <lineage>
        <taxon>Bacteria</taxon>
        <taxon>Pseudomonadati</taxon>
        <taxon>Verrucomicrobiota</taxon>
        <taxon>Opitutia</taxon>
        <taxon>Puniceicoccales</taxon>
        <taxon>Pelagicoccaceae</taxon>
        <taxon>Pelagicoccus</taxon>
    </lineage>
</organism>
<protein>
    <recommendedName>
        <fullName evidence="6">Flagellar secretion chaperone FliS</fullName>
    </recommendedName>
</protein>
<comment type="caution">
    <text evidence="7">The sequence shown here is derived from an EMBL/GenBank/DDBJ whole genome shotgun (WGS) entry which is preliminary data.</text>
</comment>
<evidence type="ECO:0000256" key="1">
    <source>
        <dbReference type="ARBA" id="ARBA00004514"/>
    </source>
</evidence>
<sequence length="151" mass="16935">MKSNAASYKRAAIMSASPERLILMLYDGALAAMKRAKEGFTITNNIKMRNETISNNLIKAQNIFAELQRSLKIEKDDDFADRMFNLYDFYNVKLNEANFKKIEEPIDTVIRLFQEIRDAWAEAMAKQQPAATMPAPANLNAGIGGGISLRA</sequence>
<dbReference type="CDD" id="cd16098">
    <property type="entry name" value="FliS"/>
    <property type="match status" value="1"/>
</dbReference>
<comment type="subcellular location">
    <subcellularLocation>
        <location evidence="1 6">Cytoplasm</location>
        <location evidence="1 6">Cytosol</location>
    </subcellularLocation>
</comment>